<feature type="transmembrane region" description="Helical" evidence="8">
    <location>
        <begin position="665"/>
        <end position="686"/>
    </location>
</feature>
<evidence type="ECO:0000259" key="11">
    <source>
        <dbReference type="Pfam" id="PF14703"/>
    </source>
</evidence>
<comment type="caution">
    <text evidence="12">The sequence shown here is derived from an EMBL/GenBank/DDBJ whole genome shotgun (WGS) entry which is preliminary data.</text>
</comment>
<dbReference type="InterPro" id="IPR045122">
    <property type="entry name" value="Csc1-like"/>
</dbReference>
<keyword evidence="4 8" id="KW-0812">Transmembrane</keyword>
<feature type="transmembrane region" description="Helical" evidence="8">
    <location>
        <begin position="194"/>
        <end position="213"/>
    </location>
</feature>
<comment type="similarity">
    <text evidence="2">Belongs to the CSC1 (TC 1.A.17) family.</text>
</comment>
<evidence type="ECO:0000313" key="12">
    <source>
        <dbReference type="EMBL" id="KAL0273913.1"/>
    </source>
</evidence>
<name>A0AAW2HWC8_9NEOP</name>
<evidence type="ECO:0000256" key="8">
    <source>
        <dbReference type="SAM" id="Phobius"/>
    </source>
</evidence>
<dbReference type="GO" id="GO:0005886">
    <property type="term" value="C:plasma membrane"/>
    <property type="evidence" value="ECO:0007669"/>
    <property type="project" value="TreeGrafter"/>
</dbReference>
<dbReference type="InterPro" id="IPR003864">
    <property type="entry name" value="CSC1/OSCA1-like_7TM"/>
</dbReference>
<evidence type="ECO:0000256" key="1">
    <source>
        <dbReference type="ARBA" id="ARBA00004127"/>
    </source>
</evidence>
<dbReference type="Pfam" id="PF14703">
    <property type="entry name" value="PHM7_cyt"/>
    <property type="match status" value="1"/>
</dbReference>
<feature type="transmembrane region" description="Helical" evidence="8">
    <location>
        <begin position="419"/>
        <end position="443"/>
    </location>
</feature>
<feature type="domain" description="CSC1/OSCA1-like N-terminal transmembrane" evidence="10">
    <location>
        <begin position="42"/>
        <end position="212"/>
    </location>
</feature>
<feature type="transmembrane region" description="Helical" evidence="8">
    <location>
        <begin position="463"/>
        <end position="485"/>
    </location>
</feature>
<accession>A0AAW2HWC8</accession>
<evidence type="ECO:0000256" key="3">
    <source>
        <dbReference type="ARBA" id="ARBA00022448"/>
    </source>
</evidence>
<sequence length="796" mass="91197">MINPSHYPGFTDEKDPPDGKCVYYNGTHGKILLDVYEGIPETLILNFIGWLILILLFAVLRKRAWNYGRLALVQKNETHTKWTQLFYGSVDEVAGVSDNDTVSLSSVESSFIDKGFCSWIIAVFKIRKEEILRRCGPDALQYLSFQRHIIFYMFIMMIISLVVVLPINFQGDLQGDEKTFGHTTVSNLEPNSPFLWVHVIIAVLYLPLSIYIMRKFSVKAKIQDTDLNVSRVLMITNIPKKACDIDDLHRHFREAYPEVSVVDISLAYDITQLSKLEKEREKMTQSKIYCKNYLKRTNIRLDMRPYACGNVCGCCDMFGCPKVDAIEYYVNEEHRLIDEVETHKAAALKKPVGIAFVTFNSAQDAKKVLADFKSYHSCGFSVGSSSLNEQLKPYRWNVQCSPPKNDIFWENLSFPTKFWYIRAFFINLLLFIVLFFFTTPVYVVNLLNMIQFANTIKNVNPVISRFLPTLIMWTVAALLPVLVSYSDQWLAHWTRSSHNHSVMRKTFTFLLLMVIILPSVGLTSAQAFFDSTLHWRNETYRWECLFLPDKGAFFVNYITTSAFIGTGLELIRFPELFMYAVRLCLARSEAETVSVRKAILWEFPFGVQYAWMLLIFAMTKIYSLSCPLITPFGILYMVMKHFVDKYNLFFAYGPSKISSHIHASAINIVIFSVVMLQTSFVALSFFRNGLHGITIFCLFGLSLTLLFFFFHVFFSLCKGFSPIAYQNRKNGSPETSPTRDPANIRFVSDLLEMHHRRSSNSSDENNGGEVFPEEVRNYGTGALPGADSQFGSNLSS</sequence>
<dbReference type="GO" id="GO:0003676">
    <property type="term" value="F:nucleic acid binding"/>
    <property type="evidence" value="ECO:0007669"/>
    <property type="project" value="InterPro"/>
</dbReference>
<dbReference type="EMBL" id="JARGDH010000003">
    <property type="protein sequence ID" value="KAL0273913.1"/>
    <property type="molecule type" value="Genomic_DNA"/>
</dbReference>
<dbReference type="PANTHER" id="PTHR13018">
    <property type="entry name" value="PROBABLE MEMBRANE PROTEIN DUF221-RELATED"/>
    <property type="match status" value="1"/>
</dbReference>
<reference evidence="12" key="1">
    <citation type="journal article" date="2024" name="Gigascience">
        <title>Chromosome-level genome of the poultry shaft louse Menopon gallinae provides insight into the host-switching and adaptive evolution of parasitic lice.</title>
        <authorList>
            <person name="Xu Y."/>
            <person name="Ma L."/>
            <person name="Liu S."/>
            <person name="Liang Y."/>
            <person name="Liu Q."/>
            <person name="He Z."/>
            <person name="Tian L."/>
            <person name="Duan Y."/>
            <person name="Cai W."/>
            <person name="Li H."/>
            <person name="Song F."/>
        </authorList>
    </citation>
    <scope>NUCLEOTIDE SEQUENCE</scope>
    <source>
        <strain evidence="12">Cailab_2023a</strain>
    </source>
</reference>
<dbReference type="SUPFAM" id="SSF54928">
    <property type="entry name" value="RNA-binding domain, RBD"/>
    <property type="match status" value="1"/>
</dbReference>
<dbReference type="GO" id="GO:0012505">
    <property type="term" value="C:endomembrane system"/>
    <property type="evidence" value="ECO:0007669"/>
    <property type="project" value="UniProtKB-SubCell"/>
</dbReference>
<organism evidence="12">
    <name type="scientific">Menopon gallinae</name>
    <name type="common">poultry shaft louse</name>
    <dbReference type="NCBI Taxonomy" id="328185"/>
    <lineage>
        <taxon>Eukaryota</taxon>
        <taxon>Metazoa</taxon>
        <taxon>Ecdysozoa</taxon>
        <taxon>Arthropoda</taxon>
        <taxon>Hexapoda</taxon>
        <taxon>Insecta</taxon>
        <taxon>Pterygota</taxon>
        <taxon>Neoptera</taxon>
        <taxon>Paraneoptera</taxon>
        <taxon>Psocodea</taxon>
        <taxon>Troctomorpha</taxon>
        <taxon>Phthiraptera</taxon>
        <taxon>Amblycera</taxon>
        <taxon>Menoponidae</taxon>
        <taxon>Menopon</taxon>
    </lineage>
</organism>
<evidence type="ECO:0000256" key="5">
    <source>
        <dbReference type="ARBA" id="ARBA00022989"/>
    </source>
</evidence>
<comment type="subcellular location">
    <subcellularLocation>
        <location evidence="1">Endomembrane system</location>
        <topology evidence="1">Multi-pass membrane protein</topology>
    </subcellularLocation>
</comment>
<dbReference type="InterPro" id="IPR032880">
    <property type="entry name" value="CSC1/OSCA1-like_N"/>
</dbReference>
<evidence type="ECO:0000259" key="9">
    <source>
        <dbReference type="Pfam" id="PF02714"/>
    </source>
</evidence>
<evidence type="ECO:0008006" key="13">
    <source>
        <dbReference type="Google" id="ProtNLM"/>
    </source>
</evidence>
<keyword evidence="5 8" id="KW-1133">Transmembrane helix</keyword>
<evidence type="ECO:0000256" key="2">
    <source>
        <dbReference type="ARBA" id="ARBA00007779"/>
    </source>
</evidence>
<dbReference type="InterPro" id="IPR027815">
    <property type="entry name" value="CSC1/OSCA1-like_cyt"/>
</dbReference>
<gene>
    <name evidence="12" type="ORF">PYX00_006476</name>
</gene>
<dbReference type="GO" id="GO:0005227">
    <property type="term" value="F:calcium-activated cation channel activity"/>
    <property type="evidence" value="ECO:0007669"/>
    <property type="project" value="InterPro"/>
</dbReference>
<evidence type="ECO:0000256" key="6">
    <source>
        <dbReference type="ARBA" id="ARBA00023136"/>
    </source>
</evidence>
<feature type="compositionally biased region" description="Low complexity" evidence="7">
    <location>
        <begin position="759"/>
        <end position="769"/>
    </location>
</feature>
<feature type="transmembrane region" description="Helical" evidence="8">
    <location>
        <begin position="506"/>
        <end position="529"/>
    </location>
</feature>
<dbReference type="PANTHER" id="PTHR13018:SF5">
    <property type="entry name" value="RE44586P"/>
    <property type="match status" value="1"/>
</dbReference>
<feature type="transmembrane region" description="Helical" evidence="8">
    <location>
        <begin position="609"/>
        <end position="638"/>
    </location>
</feature>
<feature type="domain" description="CSC1/OSCA1-like 7TM region" evidence="9">
    <location>
        <begin position="422"/>
        <end position="682"/>
    </location>
</feature>
<dbReference type="AlphaFoldDB" id="A0AAW2HWC8"/>
<feature type="transmembrane region" description="Helical" evidence="8">
    <location>
        <begin position="692"/>
        <end position="714"/>
    </location>
</feature>
<evidence type="ECO:0000259" key="10">
    <source>
        <dbReference type="Pfam" id="PF13967"/>
    </source>
</evidence>
<proteinExistence type="inferred from homology"/>
<evidence type="ECO:0000256" key="4">
    <source>
        <dbReference type="ARBA" id="ARBA00022692"/>
    </source>
</evidence>
<dbReference type="Pfam" id="PF02714">
    <property type="entry name" value="RSN1_7TM"/>
    <property type="match status" value="1"/>
</dbReference>
<feature type="domain" description="CSC1/OSCA1-like cytosolic" evidence="11">
    <location>
        <begin position="230"/>
        <end position="411"/>
    </location>
</feature>
<keyword evidence="6 8" id="KW-0472">Membrane</keyword>
<keyword evidence="3" id="KW-0813">Transport</keyword>
<feature type="transmembrane region" description="Helical" evidence="8">
    <location>
        <begin position="149"/>
        <end position="169"/>
    </location>
</feature>
<dbReference type="Pfam" id="PF13967">
    <property type="entry name" value="RSN1_TM"/>
    <property type="match status" value="1"/>
</dbReference>
<protein>
    <recommendedName>
        <fullName evidence="13">CSC1-like protein 2</fullName>
    </recommendedName>
</protein>
<feature type="region of interest" description="Disordered" evidence="7">
    <location>
        <begin position="756"/>
        <end position="796"/>
    </location>
</feature>
<feature type="transmembrane region" description="Helical" evidence="8">
    <location>
        <begin position="43"/>
        <end position="60"/>
    </location>
</feature>
<dbReference type="InterPro" id="IPR035979">
    <property type="entry name" value="RBD_domain_sf"/>
</dbReference>
<evidence type="ECO:0000256" key="7">
    <source>
        <dbReference type="SAM" id="MobiDB-lite"/>
    </source>
</evidence>